<dbReference type="InterPro" id="IPR029063">
    <property type="entry name" value="SAM-dependent_MTases_sf"/>
</dbReference>
<dbReference type="SUPFAM" id="SSF53335">
    <property type="entry name" value="S-adenosyl-L-methionine-dependent methyltransferases"/>
    <property type="match status" value="1"/>
</dbReference>
<keyword evidence="1" id="KW-0479">Metal-binding</keyword>
<dbReference type="Gene3D" id="3.40.50.150">
    <property type="entry name" value="Vaccinia Virus protein VP39"/>
    <property type="match status" value="1"/>
</dbReference>
<dbReference type="STRING" id="633807.BW732_07995"/>
<dbReference type="PIRSF" id="PIRSF018249">
    <property type="entry name" value="MyrA_prd"/>
    <property type="match status" value="1"/>
</dbReference>
<gene>
    <name evidence="4" type="ORF">BW732_07995</name>
</gene>
<feature type="binding site" evidence="1">
    <location>
        <position position="25"/>
    </location>
    <ligand>
        <name>Zn(2+)</name>
        <dbReference type="ChEBI" id="CHEBI:29105"/>
    </ligand>
</feature>
<dbReference type="Pfam" id="PF13649">
    <property type="entry name" value="Methyltransf_25"/>
    <property type="match status" value="1"/>
</dbReference>
<dbReference type="InterPro" id="IPR016718">
    <property type="entry name" value="rRNA_m1G-MeTrfase_A_prd"/>
</dbReference>
<dbReference type="Proteomes" id="UP000188246">
    <property type="component" value="Chromosome"/>
</dbReference>
<feature type="binding site" evidence="1">
    <location>
        <position position="22"/>
    </location>
    <ligand>
        <name>Zn(2+)</name>
        <dbReference type="ChEBI" id="CHEBI:29105"/>
    </ligand>
</feature>
<evidence type="ECO:0000259" key="3">
    <source>
        <dbReference type="Pfam" id="PF13649"/>
    </source>
</evidence>
<feature type="domain" description="Methyltransferase" evidence="3">
    <location>
        <begin position="100"/>
        <end position="180"/>
    </location>
</feature>
<keyword evidence="2" id="KW-0949">S-adenosyl-L-methionine</keyword>
<protein>
    <recommendedName>
        <fullName evidence="3">Methyltransferase domain-containing protein</fullName>
    </recommendedName>
</protein>
<dbReference type="AlphaFoldDB" id="A0A1Q2D6W6"/>
<proteinExistence type="predicted"/>
<dbReference type="InterPro" id="IPR041698">
    <property type="entry name" value="Methyltransf_25"/>
</dbReference>
<reference evidence="4 5" key="1">
    <citation type="journal article" date="2010" name="Int. J. Syst. Evol. Microbiol.">
        <title>Vagococcus penaei sp. nov., isolated from spoilage microbiota of cooked shrimp (Penaeus vannamei).</title>
        <authorList>
            <person name="Jaffres E."/>
            <person name="Prevost H."/>
            <person name="Rossero A."/>
            <person name="Joffraud J.J."/>
            <person name="Dousset X."/>
        </authorList>
    </citation>
    <scope>NUCLEOTIDE SEQUENCE [LARGE SCALE GENOMIC DNA]</scope>
    <source>
        <strain evidence="4 5">CD276</strain>
    </source>
</reference>
<feature type="binding site" evidence="2">
    <location>
        <position position="81"/>
    </location>
    <ligand>
        <name>S-adenosyl-L-methionine</name>
        <dbReference type="ChEBI" id="CHEBI:59789"/>
    </ligand>
</feature>
<evidence type="ECO:0000256" key="2">
    <source>
        <dbReference type="PIRSR" id="PIRSR018249-2"/>
    </source>
</evidence>
<dbReference type="RefSeq" id="WP_161485539.1">
    <property type="nucleotide sequence ID" value="NZ_CP019609.1"/>
</dbReference>
<dbReference type="EMBL" id="CP019609">
    <property type="protein sequence ID" value="AQP54166.1"/>
    <property type="molecule type" value="Genomic_DNA"/>
</dbReference>
<feature type="binding site" evidence="1">
    <location>
        <position position="39"/>
    </location>
    <ligand>
        <name>Zn(2+)</name>
        <dbReference type="ChEBI" id="CHEBI:29105"/>
    </ligand>
</feature>
<evidence type="ECO:0000313" key="4">
    <source>
        <dbReference type="EMBL" id="AQP54166.1"/>
    </source>
</evidence>
<evidence type="ECO:0000256" key="1">
    <source>
        <dbReference type="PIRSR" id="PIRSR018249-1"/>
    </source>
</evidence>
<feature type="binding site" evidence="2">
    <location>
        <position position="195"/>
    </location>
    <ligand>
        <name>S-adenosyl-L-methionine</name>
        <dbReference type="ChEBI" id="CHEBI:59789"/>
    </ligand>
</feature>
<feature type="binding site" evidence="2">
    <location>
        <begin position="107"/>
        <end position="108"/>
    </location>
    <ligand>
        <name>S-adenosyl-L-methionine</name>
        <dbReference type="ChEBI" id="CHEBI:59789"/>
    </ligand>
</feature>
<feature type="binding site" evidence="1">
    <location>
        <position position="43"/>
    </location>
    <ligand>
        <name>Zn(2+)</name>
        <dbReference type="ChEBI" id="CHEBI:29105"/>
    </ligand>
</feature>
<evidence type="ECO:0000313" key="5">
    <source>
        <dbReference type="Proteomes" id="UP000188246"/>
    </source>
</evidence>
<name>A0A1Q2D6W6_9ENTE</name>
<sequence length="286" mass="32933">MLKKKMTYAQEFLAAQPDLFECPKCHEELQLVDVQSLGCVNNHRYNLSKKGTIHFPDHHVSSDYDKEMLEHRRFMIQSGLYQPIIKTLQAILKEYQHQVIVDMGCGEGSFLIELIKGLDNVDAAIGFDLSKDGVLLASDYASDGFWFVGDITAMPFQNQSVDCLLNIFSPSHYDEMSRVLTNDGLVIKVIPEQNYLKEMRMLFYRDKEDKQNYSNEKIYNKFQDSMKIIDEKRCTYTVPVTSENYEHMLGMSPLMWGASQAAKEYALNHPFKELTVDVKILIAKKA</sequence>
<dbReference type="PANTHER" id="PTHR43591">
    <property type="entry name" value="METHYLTRANSFERASE"/>
    <property type="match status" value="1"/>
</dbReference>
<dbReference type="GO" id="GO:0008168">
    <property type="term" value="F:methyltransferase activity"/>
    <property type="evidence" value="ECO:0007669"/>
    <property type="project" value="InterPro"/>
</dbReference>
<organism evidence="4 5">
    <name type="scientific">Vagococcus penaei</name>
    <dbReference type="NCBI Taxonomy" id="633807"/>
    <lineage>
        <taxon>Bacteria</taxon>
        <taxon>Bacillati</taxon>
        <taxon>Bacillota</taxon>
        <taxon>Bacilli</taxon>
        <taxon>Lactobacillales</taxon>
        <taxon>Enterococcaceae</taxon>
        <taxon>Vagococcus</taxon>
    </lineage>
</organism>
<dbReference type="KEGG" id="vpi:BW732_07995"/>
<dbReference type="PANTHER" id="PTHR43591:SF24">
    <property type="entry name" value="2-METHOXY-6-POLYPRENYL-1,4-BENZOQUINOL METHYLASE, MITOCHONDRIAL"/>
    <property type="match status" value="1"/>
</dbReference>
<keyword evidence="5" id="KW-1185">Reference proteome</keyword>
<accession>A0A1Q2D6W6</accession>
<dbReference type="GO" id="GO:0046872">
    <property type="term" value="F:metal ion binding"/>
    <property type="evidence" value="ECO:0007669"/>
    <property type="project" value="UniProtKB-KW"/>
</dbReference>
<keyword evidence="1" id="KW-0862">Zinc</keyword>